<sequence length="114" mass="11022">MNISFEGVNEQRVTFAAAEGTQKGDLVMMSGSGTVAKATDGKAIVGVVKTLRGGIAGVQVSGYVSLPCAETVAVGYACLASNGANAVKAGGAAGRSCLVVEAGTAGGTIGVLLS</sequence>
<protein>
    <recommendedName>
        <fullName evidence="3">DUF2190 family protein</fullName>
    </recommendedName>
</protein>
<dbReference type="RefSeq" id="WP_092642363.1">
    <property type="nucleotide sequence ID" value="NZ_FNID01000034.1"/>
</dbReference>
<proteinExistence type="predicted"/>
<dbReference type="AlphaFoldDB" id="A0A1H0ELW2"/>
<name>A0A1H0ELW2_9FIRM</name>
<keyword evidence="2" id="KW-1185">Reference proteome</keyword>
<dbReference type="EMBL" id="FNID01000034">
    <property type="protein sequence ID" value="SDN83408.1"/>
    <property type="molecule type" value="Genomic_DNA"/>
</dbReference>
<evidence type="ECO:0000313" key="1">
    <source>
        <dbReference type="EMBL" id="SDN83408.1"/>
    </source>
</evidence>
<gene>
    <name evidence="1" type="ORF">SAMN05192585_13430</name>
</gene>
<reference evidence="1 2" key="1">
    <citation type="submission" date="2016-10" db="EMBL/GenBank/DDBJ databases">
        <authorList>
            <person name="de Groot N.N."/>
        </authorList>
    </citation>
    <scope>NUCLEOTIDE SEQUENCE [LARGE SCALE GENOMIC DNA]</scope>
    <source>
        <strain evidence="1 2">CGMCC 1.5012</strain>
    </source>
</reference>
<evidence type="ECO:0000313" key="2">
    <source>
        <dbReference type="Proteomes" id="UP000199182"/>
    </source>
</evidence>
<accession>A0A1H0ELW2</accession>
<organism evidence="1 2">
    <name type="scientific">Acetanaerobacterium elongatum</name>
    <dbReference type="NCBI Taxonomy" id="258515"/>
    <lineage>
        <taxon>Bacteria</taxon>
        <taxon>Bacillati</taxon>
        <taxon>Bacillota</taxon>
        <taxon>Clostridia</taxon>
        <taxon>Eubacteriales</taxon>
        <taxon>Oscillospiraceae</taxon>
        <taxon>Acetanaerobacterium</taxon>
    </lineage>
</organism>
<dbReference type="STRING" id="258515.SAMN05192585_13430"/>
<dbReference type="OrthoDB" id="1931608at2"/>
<evidence type="ECO:0008006" key="3">
    <source>
        <dbReference type="Google" id="ProtNLM"/>
    </source>
</evidence>
<dbReference type="Proteomes" id="UP000199182">
    <property type="component" value="Unassembled WGS sequence"/>
</dbReference>